<organism evidence="1 2">
    <name type="scientific">Pyropia yezoensis</name>
    <name type="common">Susabi-nori</name>
    <name type="synonym">Porphyra yezoensis</name>
    <dbReference type="NCBI Taxonomy" id="2788"/>
    <lineage>
        <taxon>Eukaryota</taxon>
        <taxon>Rhodophyta</taxon>
        <taxon>Bangiophyceae</taxon>
        <taxon>Bangiales</taxon>
        <taxon>Bangiaceae</taxon>
        <taxon>Pyropia</taxon>
    </lineage>
</organism>
<proteinExistence type="predicted"/>
<dbReference type="EMBL" id="CM020618">
    <property type="protein sequence ID" value="KAK1862632.1"/>
    <property type="molecule type" value="Genomic_DNA"/>
</dbReference>
<evidence type="ECO:0000313" key="2">
    <source>
        <dbReference type="Proteomes" id="UP000798662"/>
    </source>
</evidence>
<comment type="caution">
    <text evidence="1">The sequence shown here is derived from an EMBL/GenBank/DDBJ whole genome shotgun (WGS) entry which is preliminary data.</text>
</comment>
<dbReference type="Proteomes" id="UP000798662">
    <property type="component" value="Chromosome 1"/>
</dbReference>
<sequence length="330" mass="34726">MRIQHGPASSRSSVGATPAVWRGGVPRGPSANGVSAGRARPAASGSTLPDRDCSALPERPDACTTSHRPHLAPRRWVCALGCHRASALAVSHRAFAAPPPIVVFRSCPRVHRVCPGPSRGCRCRSRPSPCSQPALLAGCKKLFSAPLRFRPPSCPLALSRLLRRAVAMAETTAAASALRAVLDPPPPPSDEHLSAAVGALSALRTLLDTRRAVASRVFQLGAAVDAAARDTARRVEGVDGRVVEVKLASVLAMEERDRVAHELAALERQLAAVDGEQAAERGGGGGKERRRRWSTPGELPLKGDSTVDGLRSHTDADAESDEELVRADTG</sequence>
<reference evidence="1" key="1">
    <citation type="submission" date="2019-11" db="EMBL/GenBank/DDBJ databases">
        <title>Nori genome reveals adaptations in red seaweeds to the harsh intertidal environment.</title>
        <authorList>
            <person name="Wang D."/>
            <person name="Mao Y."/>
        </authorList>
    </citation>
    <scope>NUCLEOTIDE SEQUENCE</scope>
    <source>
        <tissue evidence="1">Gametophyte</tissue>
    </source>
</reference>
<keyword evidence="2" id="KW-1185">Reference proteome</keyword>
<gene>
    <name evidence="1" type="ORF">I4F81_005200</name>
</gene>
<accession>A0ACC3BYM4</accession>
<protein>
    <submittedName>
        <fullName evidence="1">Uncharacterized protein</fullName>
    </submittedName>
</protein>
<name>A0ACC3BYM4_PYRYE</name>
<evidence type="ECO:0000313" key="1">
    <source>
        <dbReference type="EMBL" id="KAK1862632.1"/>
    </source>
</evidence>